<keyword evidence="3 6" id="KW-0812">Transmembrane</keyword>
<sequence length="505" mass="54005">MSRKNSFIAGAFILTATGFITRMLGFVYRIYLSNIIGAEGIGLVQLVTPIYFLAITVCSVGTSTAIARLVAIENTRGTSGGQRSIVFTGTAISIVISLIVTVCVYLFADFIGVKLLGDGRTVPALRLLALAIPFSVITSCVRSYFYGIKRMGVPAAAQVLEQVARMAAIFVVAPLFLTRGLQAMCIMAVVGTIVGDFIAFLFVMISYHFKGPDAALQGRKASVKKVLGIAVPLTGNRALSSLINNYENVMIPAKLQQFGLSSSDALSTYGALSGMVMPLLFFPSILTNALSTNLLPMISEAKASGQYTRIANTVFRALRFSLLIGMGAAALFATEGYNLGIALYNQPLAGELLTALCILCPFLYIQSTFGGILNGLGLQDAVFFNGLISDVLRILILLFLVPRFGLVAFIAGLILSTVLVSILDIRVVLKHVVFHFNMGGIILRPLIAALISAACLHFLPPFTGLPALIGLVIRIGLLLLVYISALLFTGGLKKQDFSRLHKSKL</sequence>
<dbReference type="InterPro" id="IPR002797">
    <property type="entry name" value="Polysacc_synth"/>
</dbReference>
<evidence type="ECO:0000256" key="2">
    <source>
        <dbReference type="ARBA" id="ARBA00022475"/>
    </source>
</evidence>
<keyword evidence="2" id="KW-1003">Cell membrane</keyword>
<dbReference type="CDD" id="cd13124">
    <property type="entry name" value="MATE_SpoVB_like"/>
    <property type="match status" value="1"/>
</dbReference>
<evidence type="ECO:0000256" key="5">
    <source>
        <dbReference type="ARBA" id="ARBA00023136"/>
    </source>
</evidence>
<accession>A0A926D5E8</accession>
<dbReference type="EMBL" id="JACRSR010000003">
    <property type="protein sequence ID" value="MBC8531772.1"/>
    <property type="molecule type" value="Genomic_DNA"/>
</dbReference>
<feature type="transmembrane region" description="Helical" evidence="6">
    <location>
        <begin position="183"/>
        <end position="205"/>
    </location>
</feature>
<dbReference type="AlphaFoldDB" id="A0A926D5E8"/>
<feature type="transmembrane region" description="Helical" evidence="6">
    <location>
        <begin position="381"/>
        <end position="400"/>
    </location>
</feature>
<dbReference type="PANTHER" id="PTHR30250:SF24">
    <property type="entry name" value="STAGE V SPORULATION PROTEIN B"/>
    <property type="match status" value="1"/>
</dbReference>
<dbReference type="GO" id="GO:0005886">
    <property type="term" value="C:plasma membrane"/>
    <property type="evidence" value="ECO:0007669"/>
    <property type="project" value="UniProtKB-SubCell"/>
</dbReference>
<dbReference type="PANTHER" id="PTHR30250">
    <property type="entry name" value="PST FAMILY PREDICTED COLANIC ACID TRANSPORTER"/>
    <property type="match status" value="1"/>
</dbReference>
<evidence type="ECO:0000313" key="7">
    <source>
        <dbReference type="EMBL" id="MBC8531772.1"/>
    </source>
</evidence>
<reference evidence="7" key="1">
    <citation type="submission" date="2020-08" db="EMBL/GenBank/DDBJ databases">
        <title>Genome public.</title>
        <authorList>
            <person name="Liu C."/>
            <person name="Sun Q."/>
        </authorList>
    </citation>
    <scope>NUCLEOTIDE SEQUENCE</scope>
    <source>
        <strain evidence="7">NSJ-53</strain>
    </source>
</reference>
<keyword evidence="4 6" id="KW-1133">Transmembrane helix</keyword>
<evidence type="ECO:0000256" key="3">
    <source>
        <dbReference type="ARBA" id="ARBA00022692"/>
    </source>
</evidence>
<proteinExistence type="predicted"/>
<feature type="transmembrane region" description="Helical" evidence="6">
    <location>
        <begin position="465"/>
        <end position="492"/>
    </location>
</feature>
<feature type="transmembrane region" description="Helical" evidence="6">
    <location>
        <begin position="127"/>
        <end position="147"/>
    </location>
</feature>
<keyword evidence="8" id="KW-1185">Reference proteome</keyword>
<organism evidence="7 8">
    <name type="scientific">Gehongia tenuis</name>
    <dbReference type="NCBI Taxonomy" id="2763655"/>
    <lineage>
        <taxon>Bacteria</taxon>
        <taxon>Bacillati</taxon>
        <taxon>Bacillota</taxon>
        <taxon>Clostridia</taxon>
        <taxon>Christensenellales</taxon>
        <taxon>Christensenellaceae</taxon>
        <taxon>Gehongia</taxon>
    </lineage>
</organism>
<feature type="transmembrane region" description="Helical" evidence="6">
    <location>
        <begin position="406"/>
        <end position="429"/>
    </location>
</feature>
<dbReference type="RefSeq" id="WP_249316392.1">
    <property type="nucleotide sequence ID" value="NZ_JACRSR010000003.1"/>
</dbReference>
<dbReference type="Pfam" id="PF01943">
    <property type="entry name" value="Polysacc_synt"/>
    <property type="match status" value="1"/>
</dbReference>
<comment type="caution">
    <text evidence="7">The sequence shown here is derived from an EMBL/GenBank/DDBJ whole genome shotgun (WGS) entry which is preliminary data.</text>
</comment>
<evidence type="ECO:0000313" key="8">
    <source>
        <dbReference type="Proteomes" id="UP000623172"/>
    </source>
</evidence>
<dbReference type="Proteomes" id="UP000623172">
    <property type="component" value="Unassembled WGS sequence"/>
</dbReference>
<evidence type="ECO:0000256" key="4">
    <source>
        <dbReference type="ARBA" id="ARBA00022989"/>
    </source>
</evidence>
<name>A0A926D5E8_9FIRM</name>
<comment type="subcellular location">
    <subcellularLocation>
        <location evidence="1">Cell membrane</location>
        <topology evidence="1">Multi-pass membrane protein</topology>
    </subcellularLocation>
</comment>
<gene>
    <name evidence="7" type="ORF">H8696_07910</name>
</gene>
<feature type="transmembrane region" description="Helical" evidence="6">
    <location>
        <begin position="266"/>
        <end position="290"/>
    </location>
</feature>
<feature type="transmembrane region" description="Helical" evidence="6">
    <location>
        <begin position="352"/>
        <end position="374"/>
    </location>
</feature>
<feature type="transmembrane region" description="Helical" evidence="6">
    <location>
        <begin position="84"/>
        <end position="107"/>
    </location>
</feature>
<feature type="transmembrane region" description="Helical" evidence="6">
    <location>
        <begin position="310"/>
        <end position="332"/>
    </location>
</feature>
<feature type="transmembrane region" description="Helical" evidence="6">
    <location>
        <begin position="441"/>
        <end position="459"/>
    </location>
</feature>
<dbReference type="InterPro" id="IPR050833">
    <property type="entry name" value="Poly_Biosynth_Transport"/>
</dbReference>
<evidence type="ECO:0000256" key="6">
    <source>
        <dbReference type="SAM" id="Phobius"/>
    </source>
</evidence>
<feature type="transmembrane region" description="Helical" evidence="6">
    <location>
        <begin position="50"/>
        <end position="72"/>
    </location>
</feature>
<feature type="transmembrane region" description="Helical" evidence="6">
    <location>
        <begin position="7"/>
        <end position="30"/>
    </location>
</feature>
<evidence type="ECO:0000256" key="1">
    <source>
        <dbReference type="ARBA" id="ARBA00004651"/>
    </source>
</evidence>
<dbReference type="InterPro" id="IPR024923">
    <property type="entry name" value="PG_synth_SpoVB"/>
</dbReference>
<keyword evidence="5 6" id="KW-0472">Membrane</keyword>
<dbReference type="PIRSF" id="PIRSF038958">
    <property type="entry name" value="PG_synth_SpoVB"/>
    <property type="match status" value="1"/>
</dbReference>
<protein>
    <submittedName>
        <fullName evidence="7">Polysaccharide biosynthesis protein</fullName>
    </submittedName>
</protein>